<proteinExistence type="predicted"/>
<organism evidence="1">
    <name type="scientific">viral metagenome</name>
    <dbReference type="NCBI Taxonomy" id="1070528"/>
    <lineage>
        <taxon>unclassified sequences</taxon>
        <taxon>metagenomes</taxon>
        <taxon>organismal metagenomes</taxon>
    </lineage>
</organism>
<sequence length="127" mass="14853">MRFTFVYRSVTPHDLKDVDFENGEYCDIPDTLMRCEHFNVVADDTEEDVSDAVGIGFYKHRDYYYIVVIVDDSELEDRLNAVRIVERETTIDYCRRDESLTQHTATFKRVKSLPDSAVCFGYRIGAF</sequence>
<accession>A0A6C0LYA0</accession>
<dbReference type="EMBL" id="MN740610">
    <property type="protein sequence ID" value="QHU35637.1"/>
    <property type="molecule type" value="Genomic_DNA"/>
</dbReference>
<reference evidence="1" key="1">
    <citation type="journal article" date="2020" name="Nature">
        <title>Giant virus diversity and host interactions through global metagenomics.</title>
        <authorList>
            <person name="Schulz F."/>
            <person name="Roux S."/>
            <person name="Paez-Espino D."/>
            <person name="Jungbluth S."/>
            <person name="Walsh D.A."/>
            <person name="Denef V.J."/>
            <person name="McMahon K.D."/>
            <person name="Konstantinidis K.T."/>
            <person name="Eloe-Fadrosh E.A."/>
            <person name="Kyrpides N.C."/>
            <person name="Woyke T."/>
        </authorList>
    </citation>
    <scope>NUCLEOTIDE SEQUENCE</scope>
    <source>
        <strain evidence="1">GVMAG-S-1029409-49</strain>
    </source>
</reference>
<dbReference type="AlphaFoldDB" id="A0A6C0LYA0"/>
<name>A0A6C0LYA0_9ZZZZ</name>
<evidence type="ECO:0000313" key="1">
    <source>
        <dbReference type="EMBL" id="QHU35637.1"/>
    </source>
</evidence>
<protein>
    <submittedName>
        <fullName evidence="1">Uncharacterized protein</fullName>
    </submittedName>
</protein>